<organism evidence="2 3">
    <name type="scientific">Rickenella mellea</name>
    <dbReference type="NCBI Taxonomy" id="50990"/>
    <lineage>
        <taxon>Eukaryota</taxon>
        <taxon>Fungi</taxon>
        <taxon>Dikarya</taxon>
        <taxon>Basidiomycota</taxon>
        <taxon>Agaricomycotina</taxon>
        <taxon>Agaricomycetes</taxon>
        <taxon>Hymenochaetales</taxon>
        <taxon>Rickenellaceae</taxon>
        <taxon>Rickenella</taxon>
    </lineage>
</organism>
<protein>
    <submittedName>
        <fullName evidence="2">Carbohydrate-binding module family 13 protein</fullName>
    </submittedName>
</protein>
<accession>A0A4Y7Q0P1</accession>
<proteinExistence type="predicted"/>
<dbReference type="VEuPathDB" id="FungiDB:BD410DRAFT_725869"/>
<evidence type="ECO:0000313" key="2">
    <source>
        <dbReference type="EMBL" id="TDL20419.1"/>
    </source>
</evidence>
<dbReference type="CDD" id="cd23422">
    <property type="entry name" value="beta-trefoil_Ricin_MPL_CNL"/>
    <property type="match status" value="1"/>
</dbReference>
<evidence type="ECO:0000259" key="1">
    <source>
        <dbReference type="Pfam" id="PF14200"/>
    </source>
</evidence>
<dbReference type="Pfam" id="PF14200">
    <property type="entry name" value="RicinB_lectin_2"/>
    <property type="match status" value="1"/>
</dbReference>
<dbReference type="AlphaFoldDB" id="A0A4Y7Q0P1"/>
<dbReference type="InterPro" id="IPR000772">
    <property type="entry name" value="Ricin_B_lectin"/>
</dbReference>
<gene>
    <name evidence="2" type="ORF">BD410DRAFT_725869</name>
</gene>
<dbReference type="InterPro" id="IPR035992">
    <property type="entry name" value="Ricin_B-like_lectins"/>
</dbReference>
<keyword evidence="3" id="KW-1185">Reference proteome</keyword>
<dbReference type="Proteomes" id="UP000294933">
    <property type="component" value="Unassembled WGS sequence"/>
</dbReference>
<feature type="domain" description="Ricin B lectin" evidence="1">
    <location>
        <begin position="4"/>
        <end position="72"/>
    </location>
</feature>
<dbReference type="SUPFAM" id="SSF50370">
    <property type="entry name" value="Ricin B-like lectins"/>
    <property type="match status" value="1"/>
</dbReference>
<evidence type="ECO:0000313" key="3">
    <source>
        <dbReference type="Proteomes" id="UP000294933"/>
    </source>
</evidence>
<dbReference type="Gene3D" id="2.80.10.50">
    <property type="match status" value="1"/>
</dbReference>
<sequence>MSLNNGTYKIVNVKGGTFLDVSPSDQQSIVGEQSPGQWKLENHPEGISLQSTGNNGVFVGFSGDPANGGPITASTSAGKWLLVPDERDNSVWRIFYPGTDFNFDLSNHGDSSPGTKIQLWEKTPGKGQTWRFEQGTSILDFLGFF</sequence>
<name>A0A4Y7Q0P1_9AGAM</name>
<dbReference type="OrthoDB" id="2131701at2759"/>
<dbReference type="EMBL" id="ML170188">
    <property type="protein sequence ID" value="TDL20419.1"/>
    <property type="molecule type" value="Genomic_DNA"/>
</dbReference>
<reference evidence="2 3" key="1">
    <citation type="submission" date="2018-06" db="EMBL/GenBank/DDBJ databases">
        <title>A transcriptomic atlas of mushroom development highlights an independent origin of complex multicellularity.</title>
        <authorList>
            <consortium name="DOE Joint Genome Institute"/>
            <person name="Krizsan K."/>
            <person name="Almasi E."/>
            <person name="Merenyi Z."/>
            <person name="Sahu N."/>
            <person name="Viragh M."/>
            <person name="Koszo T."/>
            <person name="Mondo S."/>
            <person name="Kiss B."/>
            <person name="Balint B."/>
            <person name="Kues U."/>
            <person name="Barry K."/>
            <person name="Hegedus J.C."/>
            <person name="Henrissat B."/>
            <person name="Johnson J."/>
            <person name="Lipzen A."/>
            <person name="Ohm R."/>
            <person name="Nagy I."/>
            <person name="Pangilinan J."/>
            <person name="Yan J."/>
            <person name="Xiong Y."/>
            <person name="Grigoriev I.V."/>
            <person name="Hibbett D.S."/>
            <person name="Nagy L.G."/>
        </authorList>
    </citation>
    <scope>NUCLEOTIDE SEQUENCE [LARGE SCALE GENOMIC DNA]</scope>
    <source>
        <strain evidence="2 3">SZMC22713</strain>
    </source>
</reference>